<dbReference type="SUPFAM" id="SSF53335">
    <property type="entry name" value="S-adenosyl-L-methionine-dependent methyltransferases"/>
    <property type="match status" value="1"/>
</dbReference>
<dbReference type="Pfam" id="PF13489">
    <property type="entry name" value="Methyltransf_23"/>
    <property type="match status" value="1"/>
</dbReference>
<evidence type="ECO:0000313" key="1">
    <source>
        <dbReference type="EMBL" id="OSJ29584.1"/>
    </source>
</evidence>
<dbReference type="Gene3D" id="3.40.50.150">
    <property type="entry name" value="Vaccinia Virus protein VP39"/>
    <property type="match status" value="1"/>
</dbReference>
<gene>
    <name evidence="1" type="ORF">BST63_14260</name>
</gene>
<organism evidence="1 2">
    <name type="scientific">Bradyrhizobium canariense</name>
    <dbReference type="NCBI Taxonomy" id="255045"/>
    <lineage>
        <taxon>Bacteria</taxon>
        <taxon>Pseudomonadati</taxon>
        <taxon>Pseudomonadota</taxon>
        <taxon>Alphaproteobacteria</taxon>
        <taxon>Hyphomicrobiales</taxon>
        <taxon>Nitrobacteraceae</taxon>
        <taxon>Bradyrhizobium</taxon>
    </lineage>
</organism>
<dbReference type="Proteomes" id="UP000193884">
    <property type="component" value="Unassembled WGS sequence"/>
</dbReference>
<proteinExistence type="predicted"/>
<dbReference type="RefSeq" id="WP_085384344.1">
    <property type="nucleotide sequence ID" value="NZ_NAFJ01000144.1"/>
</dbReference>
<dbReference type="PANTHER" id="PTHR43861">
    <property type="entry name" value="TRANS-ACONITATE 2-METHYLTRANSFERASE-RELATED"/>
    <property type="match status" value="1"/>
</dbReference>
<evidence type="ECO:0000313" key="2">
    <source>
        <dbReference type="Proteomes" id="UP000193884"/>
    </source>
</evidence>
<dbReference type="CDD" id="cd02440">
    <property type="entry name" value="AdoMet_MTases"/>
    <property type="match status" value="1"/>
</dbReference>
<protein>
    <recommendedName>
        <fullName evidence="3">Methyltransferase domain-containing protein</fullName>
    </recommendedName>
</protein>
<dbReference type="InterPro" id="IPR029063">
    <property type="entry name" value="SAM-dependent_MTases_sf"/>
</dbReference>
<comment type="caution">
    <text evidence="1">The sequence shown here is derived from an EMBL/GenBank/DDBJ whole genome shotgun (WGS) entry which is preliminary data.</text>
</comment>
<reference evidence="1 2" key="1">
    <citation type="submission" date="2017-03" db="EMBL/GenBank/DDBJ databases">
        <title>Whole genome sequences of fourteen strains of Bradyrhizobium canariense and one strain of Bradyrhizobium japonicum isolated from Lupinus (Papilionoideae: Genisteae) species in Algeria.</title>
        <authorList>
            <person name="Crovadore J."/>
            <person name="Chekireb D."/>
            <person name="Brachmann A."/>
            <person name="Chablais R."/>
            <person name="Cochard B."/>
            <person name="Lefort F."/>
        </authorList>
    </citation>
    <scope>NUCLEOTIDE SEQUENCE [LARGE SCALE GENOMIC DNA]</scope>
    <source>
        <strain evidence="1 2">UBMAN05</strain>
    </source>
</reference>
<sequence length="313" mass="36293">MLYIDETGNDSIKINQKTVLKYKRIFGIPEEASVTPTMIEHHWRLERALTEQLLSSTPETRWTVWESSYSKLYSECSWLNRLPVTQPQSDQLRYGHFLALIKDAKKIYEVGSGEGGLINFLAKQGYNCVATEVTRERSFERDTRENLEWHTTDGVNFSQREPLEYYDIVLSTQVIEHLHPDDLATHFSEARKILKPGGKYILTTPHRFLGPADLSRVFGKQHAMCMHLKEYSYSEIQRAVKNSGFSKIQAVFLPPNVIRKHIPLFFESHAYLSYITFCETKLEQLAERTGWRLPKLLLRMLLFMGDVTVVASK</sequence>
<keyword evidence="2" id="KW-1185">Reference proteome</keyword>
<dbReference type="EMBL" id="NAFK01000157">
    <property type="protein sequence ID" value="OSJ29584.1"/>
    <property type="molecule type" value="Genomic_DNA"/>
</dbReference>
<evidence type="ECO:0008006" key="3">
    <source>
        <dbReference type="Google" id="ProtNLM"/>
    </source>
</evidence>
<name>A0ABX3X3Y4_9BRAD</name>
<accession>A0ABX3X3Y4</accession>